<gene>
    <name evidence="2" type="ORF">EJB05_31267</name>
</gene>
<feature type="region of interest" description="Disordered" evidence="1">
    <location>
        <begin position="109"/>
        <end position="162"/>
    </location>
</feature>
<feature type="region of interest" description="Disordered" evidence="1">
    <location>
        <begin position="29"/>
        <end position="66"/>
    </location>
</feature>
<accession>A0A5J9UER2</accession>
<name>A0A5J9UER2_9POAL</name>
<dbReference type="Gramene" id="TVU21618">
    <property type="protein sequence ID" value="TVU21618"/>
    <property type="gene ID" value="EJB05_31267"/>
</dbReference>
<evidence type="ECO:0000313" key="2">
    <source>
        <dbReference type="EMBL" id="TVU21618.1"/>
    </source>
</evidence>
<reference evidence="2 3" key="1">
    <citation type="journal article" date="2019" name="Sci. Rep.">
        <title>A high-quality genome of Eragrostis curvula grass provides insights into Poaceae evolution and supports new strategies to enhance forage quality.</title>
        <authorList>
            <person name="Carballo J."/>
            <person name="Santos B.A.C.M."/>
            <person name="Zappacosta D."/>
            <person name="Garbus I."/>
            <person name="Selva J.P."/>
            <person name="Gallo C.A."/>
            <person name="Diaz A."/>
            <person name="Albertini E."/>
            <person name="Caccamo M."/>
            <person name="Echenique V."/>
        </authorList>
    </citation>
    <scope>NUCLEOTIDE SEQUENCE [LARGE SCALE GENOMIC DNA]</scope>
    <source>
        <strain evidence="3">cv. Victoria</strain>
        <tissue evidence="2">Leaf</tissue>
    </source>
</reference>
<feature type="non-terminal residue" evidence="2">
    <location>
        <position position="1"/>
    </location>
</feature>
<evidence type="ECO:0000256" key="1">
    <source>
        <dbReference type="SAM" id="MobiDB-lite"/>
    </source>
</evidence>
<feature type="compositionally biased region" description="Low complexity" evidence="1">
    <location>
        <begin position="199"/>
        <end position="215"/>
    </location>
</feature>
<evidence type="ECO:0000313" key="3">
    <source>
        <dbReference type="Proteomes" id="UP000324897"/>
    </source>
</evidence>
<dbReference type="EMBL" id="RWGY01000026">
    <property type="protein sequence ID" value="TVU21618.1"/>
    <property type="molecule type" value="Genomic_DNA"/>
</dbReference>
<protein>
    <submittedName>
        <fullName evidence="2">Uncharacterized protein</fullName>
    </submittedName>
</protein>
<proteinExistence type="predicted"/>
<feature type="compositionally biased region" description="Polar residues" evidence="1">
    <location>
        <begin position="148"/>
        <end position="162"/>
    </location>
</feature>
<feature type="compositionally biased region" description="Polar residues" evidence="1">
    <location>
        <begin position="113"/>
        <end position="140"/>
    </location>
</feature>
<sequence length="269" mass="29869">MCTGIVPQEGETTWYLYLPLLLSFTPKTSATSPYEEGTPKDNNSNSVHLRPSRGGSKLDGSNSRTRDFHLPYQLSSFYPVDPYTSGNNNRNHSQHLQQARLHCNQPGREEQLPLSSYGKSHETSTNINHTTSTRASSSSVLGKRPAASNHSESCFQQPPSQQPLDADELFSLVQSVGTPAYIWSWEKVFRSGSSMYGPHHTSSAHATAGSSGTASDKGKGKEMHSYSEFSATAEKREFVKKQRKERIRPLSKLTVGLDAYYRGIDEQHK</sequence>
<dbReference type="OrthoDB" id="696595at2759"/>
<dbReference type="AlphaFoldDB" id="A0A5J9UER2"/>
<dbReference type="Proteomes" id="UP000324897">
    <property type="component" value="Unassembled WGS sequence"/>
</dbReference>
<comment type="caution">
    <text evidence="2">The sequence shown here is derived from an EMBL/GenBank/DDBJ whole genome shotgun (WGS) entry which is preliminary data.</text>
</comment>
<organism evidence="2 3">
    <name type="scientific">Eragrostis curvula</name>
    <name type="common">weeping love grass</name>
    <dbReference type="NCBI Taxonomy" id="38414"/>
    <lineage>
        <taxon>Eukaryota</taxon>
        <taxon>Viridiplantae</taxon>
        <taxon>Streptophyta</taxon>
        <taxon>Embryophyta</taxon>
        <taxon>Tracheophyta</taxon>
        <taxon>Spermatophyta</taxon>
        <taxon>Magnoliopsida</taxon>
        <taxon>Liliopsida</taxon>
        <taxon>Poales</taxon>
        <taxon>Poaceae</taxon>
        <taxon>PACMAD clade</taxon>
        <taxon>Chloridoideae</taxon>
        <taxon>Eragrostideae</taxon>
        <taxon>Eragrostidinae</taxon>
        <taxon>Eragrostis</taxon>
    </lineage>
</organism>
<keyword evidence="3" id="KW-1185">Reference proteome</keyword>
<feature type="compositionally biased region" description="Basic and acidic residues" evidence="1">
    <location>
        <begin position="216"/>
        <end position="225"/>
    </location>
</feature>
<feature type="region of interest" description="Disordered" evidence="1">
    <location>
        <begin position="196"/>
        <end position="245"/>
    </location>
</feature>